<dbReference type="PANTHER" id="PTHR43728:SF1">
    <property type="entry name" value="FE-S OXIDOREDUCTASE"/>
    <property type="match status" value="1"/>
</dbReference>
<proteinExistence type="predicted"/>
<keyword evidence="4" id="KW-0411">Iron-sulfur</keyword>
<evidence type="ECO:0000256" key="1">
    <source>
        <dbReference type="ARBA" id="ARBA00022691"/>
    </source>
</evidence>
<comment type="caution">
    <text evidence="7">The sequence shown here is derived from an EMBL/GenBank/DDBJ whole genome shotgun (WGS) entry which is preliminary data.</text>
</comment>
<dbReference type="Gene3D" id="3.20.20.70">
    <property type="entry name" value="Aldolase class I"/>
    <property type="match status" value="1"/>
</dbReference>
<dbReference type="InterPro" id="IPR013785">
    <property type="entry name" value="Aldolase_TIM"/>
</dbReference>
<evidence type="ECO:0000259" key="6">
    <source>
        <dbReference type="Pfam" id="PF12345"/>
    </source>
</evidence>
<dbReference type="GO" id="GO:0003824">
    <property type="term" value="F:catalytic activity"/>
    <property type="evidence" value="ECO:0007669"/>
    <property type="project" value="InterPro"/>
</dbReference>
<dbReference type="InterPro" id="IPR007197">
    <property type="entry name" value="rSAM"/>
</dbReference>
<organism evidence="7 8">
    <name type="scientific">Candidatus Synechococcus spongiarum SP3</name>
    <dbReference type="NCBI Taxonomy" id="1604020"/>
    <lineage>
        <taxon>Bacteria</taxon>
        <taxon>Bacillati</taxon>
        <taxon>Cyanobacteriota</taxon>
        <taxon>Cyanophyceae</taxon>
        <taxon>Synechococcales</taxon>
        <taxon>Synechococcaceae</taxon>
        <taxon>Synechococcus</taxon>
    </lineage>
</organism>
<evidence type="ECO:0000256" key="4">
    <source>
        <dbReference type="ARBA" id="ARBA00023014"/>
    </source>
</evidence>
<feature type="domain" description="Radical SAM core" evidence="5">
    <location>
        <begin position="42"/>
        <end position="179"/>
    </location>
</feature>
<dbReference type="InterPro" id="IPR058240">
    <property type="entry name" value="rSAM_sf"/>
</dbReference>
<dbReference type="InterPro" id="IPR026351">
    <property type="entry name" value="rSAM_ArsS-like"/>
</dbReference>
<dbReference type="SFLD" id="SFLDS00029">
    <property type="entry name" value="Radical_SAM"/>
    <property type="match status" value="1"/>
</dbReference>
<evidence type="ECO:0000259" key="5">
    <source>
        <dbReference type="Pfam" id="PF04055"/>
    </source>
</evidence>
<feature type="domain" description="Arsenosugar biosynthesis radical SAM protein ArsS-like C-terminal" evidence="6">
    <location>
        <begin position="202"/>
        <end position="328"/>
    </location>
</feature>
<dbReference type="EMBL" id="JXQG01000001">
    <property type="protein sequence ID" value="KKZ13503.1"/>
    <property type="molecule type" value="Genomic_DNA"/>
</dbReference>
<dbReference type="NCBIfam" id="TIGR04167">
    <property type="entry name" value="rSAM_SeCys"/>
    <property type="match status" value="1"/>
</dbReference>
<name>A0A0G2HN64_9SYNE</name>
<dbReference type="GO" id="GO:0046872">
    <property type="term" value="F:metal ion binding"/>
    <property type="evidence" value="ECO:0007669"/>
    <property type="project" value="UniProtKB-KW"/>
</dbReference>
<evidence type="ECO:0000256" key="2">
    <source>
        <dbReference type="ARBA" id="ARBA00022723"/>
    </source>
</evidence>
<keyword evidence="1" id="KW-0949">S-adenosyl-L-methionine</keyword>
<dbReference type="Proteomes" id="UP000035067">
    <property type="component" value="Unassembled WGS sequence"/>
</dbReference>
<dbReference type="GO" id="GO:0051536">
    <property type="term" value="F:iron-sulfur cluster binding"/>
    <property type="evidence" value="ECO:0007669"/>
    <property type="project" value="UniProtKB-KW"/>
</dbReference>
<dbReference type="PATRIC" id="fig|1604020.3.peg.285"/>
<dbReference type="InterPro" id="IPR024521">
    <property type="entry name" value="ArsS-like_C"/>
</dbReference>
<dbReference type="Pfam" id="PF12345">
    <property type="entry name" value="DUF3641"/>
    <property type="match status" value="1"/>
</dbReference>
<evidence type="ECO:0000256" key="3">
    <source>
        <dbReference type="ARBA" id="ARBA00023004"/>
    </source>
</evidence>
<dbReference type="PANTHER" id="PTHR43728">
    <property type="entry name" value="SLR0304 PROTEIN"/>
    <property type="match status" value="1"/>
</dbReference>
<protein>
    <submittedName>
        <fullName evidence="7">Fe-S oxidoreductase</fullName>
    </submittedName>
</protein>
<dbReference type="CDD" id="cd01335">
    <property type="entry name" value="Radical_SAM"/>
    <property type="match status" value="1"/>
</dbReference>
<evidence type="ECO:0000313" key="7">
    <source>
        <dbReference type="EMBL" id="KKZ13503.1"/>
    </source>
</evidence>
<gene>
    <name evidence="7" type="ORF">TE42_00420</name>
</gene>
<dbReference type="AlphaFoldDB" id="A0A0G2HN64"/>
<sequence>MRRQLIPRPESQAMVSSTFNARLVAAGQRLERAQALRVLQLNLGRLCNMRCSHCHVEAGPDQGATQMPDAVVRQCIAAMDRLQPQCVDLTGGAPEMHGRFRELVLAARARNIPVIDRCNLTILLVPAYRDLPRWLADHQVEVVASLPHWSREPSDRQRGDGSWEQSLEGLRRLRAVGYGSGDPQRQLTLMTNPDGDRLQPLCDKITDQWRQELARHGVTFDRLIGLTNMPIARFRDWLVAEGRLEHYQQVLEHAFNPCAVRGLMCRDTLSVAPNGYLYDCDFNQMLDMPLSGHTIADVMPEALAGRRIHTGDHCFGCTAGQGSSCGGATVAVS</sequence>
<accession>A0A0G2HN64</accession>
<evidence type="ECO:0000313" key="8">
    <source>
        <dbReference type="Proteomes" id="UP000035067"/>
    </source>
</evidence>
<dbReference type="SUPFAM" id="SSF102114">
    <property type="entry name" value="Radical SAM enzymes"/>
    <property type="match status" value="1"/>
</dbReference>
<dbReference type="Pfam" id="PF04055">
    <property type="entry name" value="Radical_SAM"/>
    <property type="match status" value="1"/>
</dbReference>
<keyword evidence="3" id="KW-0408">Iron</keyword>
<keyword evidence="2" id="KW-0479">Metal-binding</keyword>
<reference evidence="7 8" key="1">
    <citation type="submission" date="2015-01" db="EMBL/GenBank/DDBJ databases">
        <title>Lifestyle Evolution in Cyanobacterial Symbionts of Sponges.</title>
        <authorList>
            <person name="Burgsdorf I."/>
            <person name="Slaby B.M."/>
            <person name="Handley K.M."/>
            <person name="Haber M."/>
            <person name="Blom J."/>
            <person name="Marshall C.W."/>
            <person name="Gilbert J.A."/>
            <person name="Hentschel U."/>
            <person name="Steindler L."/>
        </authorList>
    </citation>
    <scope>NUCLEOTIDE SEQUENCE [LARGE SCALE GENOMIC DNA]</scope>
    <source>
        <strain evidence="7">SP3</strain>
    </source>
</reference>